<organism evidence="2 3">
    <name type="scientific">Nakamurella endophytica</name>
    <dbReference type="NCBI Taxonomy" id="1748367"/>
    <lineage>
        <taxon>Bacteria</taxon>
        <taxon>Bacillati</taxon>
        <taxon>Actinomycetota</taxon>
        <taxon>Actinomycetes</taxon>
        <taxon>Nakamurellales</taxon>
        <taxon>Nakamurellaceae</taxon>
        <taxon>Nakamurella</taxon>
    </lineage>
</organism>
<dbReference type="GO" id="GO:0003677">
    <property type="term" value="F:DNA binding"/>
    <property type="evidence" value="ECO:0007669"/>
    <property type="project" value="UniProtKB-KW"/>
</dbReference>
<dbReference type="SUPFAM" id="SSF47823">
    <property type="entry name" value="lambda integrase-like, N-terminal domain"/>
    <property type="match status" value="1"/>
</dbReference>
<evidence type="ECO:0000256" key="1">
    <source>
        <dbReference type="ARBA" id="ARBA00023125"/>
    </source>
</evidence>
<reference evidence="2" key="1">
    <citation type="journal article" date="2014" name="Int. J. Syst. Evol. Microbiol.">
        <title>Complete genome sequence of Corynebacterium casei LMG S-19264T (=DSM 44701T), isolated from a smear-ripened cheese.</title>
        <authorList>
            <consortium name="US DOE Joint Genome Institute (JGI-PGF)"/>
            <person name="Walter F."/>
            <person name="Albersmeier A."/>
            <person name="Kalinowski J."/>
            <person name="Ruckert C."/>
        </authorList>
    </citation>
    <scope>NUCLEOTIDE SEQUENCE</scope>
    <source>
        <strain evidence="2">CGMCC 4.7308</strain>
    </source>
</reference>
<dbReference type="InterPro" id="IPR010998">
    <property type="entry name" value="Integrase_recombinase_N"/>
</dbReference>
<evidence type="ECO:0000313" key="2">
    <source>
        <dbReference type="EMBL" id="GGM16205.1"/>
    </source>
</evidence>
<dbReference type="EMBL" id="BMNA01000015">
    <property type="protein sequence ID" value="GGM16205.1"/>
    <property type="molecule type" value="Genomic_DNA"/>
</dbReference>
<dbReference type="Gene3D" id="1.10.150.130">
    <property type="match status" value="1"/>
</dbReference>
<reference evidence="2" key="2">
    <citation type="submission" date="2020-09" db="EMBL/GenBank/DDBJ databases">
        <authorList>
            <person name="Sun Q."/>
            <person name="Zhou Y."/>
        </authorList>
    </citation>
    <scope>NUCLEOTIDE SEQUENCE</scope>
    <source>
        <strain evidence="2">CGMCC 4.7308</strain>
    </source>
</reference>
<comment type="caution">
    <text evidence="2">The sequence shown here is derived from an EMBL/GenBank/DDBJ whole genome shotgun (WGS) entry which is preliminary data.</text>
</comment>
<keyword evidence="1" id="KW-0238">DNA-binding</keyword>
<proteinExistence type="predicted"/>
<name>A0A917TBH5_9ACTN</name>
<dbReference type="AlphaFoldDB" id="A0A917TBH5"/>
<accession>A0A917TBH5</accession>
<evidence type="ECO:0008006" key="4">
    <source>
        <dbReference type="Google" id="ProtNLM"/>
    </source>
</evidence>
<protein>
    <recommendedName>
        <fullName evidence="4">Integrase</fullName>
    </recommendedName>
</protein>
<dbReference type="RefSeq" id="WP_188944657.1">
    <property type="nucleotide sequence ID" value="NZ_BMNA01000015.1"/>
</dbReference>
<sequence length="362" mass="38633">MNGPTHRDAAADRRADADVGVAAGAAQRVDRYAGEWALFVDWCAATGRVSLPATAETVHAFLLGCPAAPATMTRRLTAIDRHHRDRGVAVPPRSDQVRDLARGRAARPVRQALEPAAVDTALRRLPIDGWTGGWFGRRDRALLVLAAAGIPYRQLARLHVADVSVDGDGCVVATPSVSHVMPVGDDPATCGPCALVRWLRVLDLDATRSTRVLIAALQRRPAVDAASVHVCSQTLAVDPRTAQLPLLPPIDQHGWTPLDRPAPLSRQSLSQLARTAAAGQVTAHKAVAALIQDPSPAEPTTTAAAAVPPLTYDAHRWRRGVDQRIAARSALADLGDTLQHIDARIAELETRTKALLADQDAR</sequence>
<gene>
    <name evidence="2" type="ORF">GCM10011594_40260</name>
</gene>
<evidence type="ECO:0000313" key="3">
    <source>
        <dbReference type="Proteomes" id="UP000655208"/>
    </source>
</evidence>
<keyword evidence="3" id="KW-1185">Reference proteome</keyword>
<dbReference type="Proteomes" id="UP000655208">
    <property type="component" value="Unassembled WGS sequence"/>
</dbReference>